<proteinExistence type="predicted"/>
<name>L0DIQ3_SINAD</name>
<keyword evidence="1" id="KW-0472">Membrane</keyword>
<dbReference type="KEGG" id="saci:Sinac_4515"/>
<keyword evidence="3" id="KW-1185">Reference proteome</keyword>
<dbReference type="EMBL" id="CP003364">
    <property type="protein sequence ID" value="AGA28698.1"/>
    <property type="molecule type" value="Genomic_DNA"/>
</dbReference>
<dbReference type="HOGENOM" id="CLU_1947377_0_0_0"/>
<feature type="transmembrane region" description="Helical" evidence="1">
    <location>
        <begin position="96"/>
        <end position="116"/>
    </location>
</feature>
<reference evidence="2 3" key="1">
    <citation type="submission" date="2012-02" db="EMBL/GenBank/DDBJ databases">
        <title>Complete sequence of chromosome of Singulisphaera acidiphila DSM 18658.</title>
        <authorList>
            <consortium name="US DOE Joint Genome Institute (JGI-PGF)"/>
            <person name="Lucas S."/>
            <person name="Copeland A."/>
            <person name="Lapidus A."/>
            <person name="Glavina del Rio T."/>
            <person name="Dalin E."/>
            <person name="Tice H."/>
            <person name="Bruce D."/>
            <person name="Goodwin L."/>
            <person name="Pitluck S."/>
            <person name="Peters L."/>
            <person name="Ovchinnikova G."/>
            <person name="Chertkov O."/>
            <person name="Kyrpides N."/>
            <person name="Mavromatis K."/>
            <person name="Ivanova N."/>
            <person name="Brettin T."/>
            <person name="Detter J.C."/>
            <person name="Han C."/>
            <person name="Larimer F."/>
            <person name="Land M."/>
            <person name="Hauser L."/>
            <person name="Markowitz V."/>
            <person name="Cheng J.-F."/>
            <person name="Hugenholtz P."/>
            <person name="Woyke T."/>
            <person name="Wu D."/>
            <person name="Tindall B."/>
            <person name="Pomrenke H."/>
            <person name="Brambilla E."/>
            <person name="Klenk H.-P."/>
            <person name="Eisen J.A."/>
        </authorList>
    </citation>
    <scope>NUCLEOTIDE SEQUENCE [LARGE SCALE GENOMIC DNA]</scope>
    <source>
        <strain evidence="3">ATCC BAA-1392 / DSM 18658 / VKM B-2454 / MOB10</strain>
    </source>
</reference>
<dbReference type="Proteomes" id="UP000010798">
    <property type="component" value="Chromosome"/>
</dbReference>
<evidence type="ECO:0000313" key="3">
    <source>
        <dbReference type="Proteomes" id="UP000010798"/>
    </source>
</evidence>
<protein>
    <submittedName>
        <fullName evidence="2">Uncharacterized protein</fullName>
    </submittedName>
</protein>
<accession>L0DIQ3</accession>
<sequence length="129" mass="14013">MRLPRFKLRTLMIAVAFAGLMISLATLRQRLRGLAAYHNAQMAEHSTPTPASPFPPPGTIVVKNPESGTVTAYQMTPRAQQHAKKASEYSGSADRIGLLVAVLLLISALVGIVMALRRRKDLPSDPKPQ</sequence>
<keyword evidence="1" id="KW-0812">Transmembrane</keyword>
<keyword evidence="1" id="KW-1133">Transmembrane helix</keyword>
<dbReference type="AlphaFoldDB" id="L0DIQ3"/>
<evidence type="ECO:0000256" key="1">
    <source>
        <dbReference type="SAM" id="Phobius"/>
    </source>
</evidence>
<evidence type="ECO:0000313" key="2">
    <source>
        <dbReference type="EMBL" id="AGA28698.1"/>
    </source>
</evidence>
<gene>
    <name evidence="2" type="ordered locus">Sinac_4515</name>
</gene>
<organism evidence="2 3">
    <name type="scientific">Singulisphaera acidiphila (strain ATCC BAA-1392 / DSM 18658 / VKM B-2454 / MOB10)</name>
    <dbReference type="NCBI Taxonomy" id="886293"/>
    <lineage>
        <taxon>Bacteria</taxon>
        <taxon>Pseudomonadati</taxon>
        <taxon>Planctomycetota</taxon>
        <taxon>Planctomycetia</taxon>
        <taxon>Isosphaerales</taxon>
        <taxon>Isosphaeraceae</taxon>
        <taxon>Singulisphaera</taxon>
    </lineage>
</organism>